<reference evidence="2 3" key="1">
    <citation type="submission" date="2021-02" db="EMBL/GenBank/DDBJ databases">
        <title>Streptomyces spirodelae sp. nov., isolated from duckweed.</title>
        <authorList>
            <person name="Saimee Y."/>
            <person name="Duangmal K."/>
        </authorList>
    </citation>
    <scope>NUCLEOTIDE SEQUENCE [LARGE SCALE GENOMIC DNA]</scope>
    <source>
        <strain evidence="2 3">DW4-2</strain>
    </source>
</reference>
<evidence type="ECO:0008006" key="4">
    <source>
        <dbReference type="Google" id="ProtNLM"/>
    </source>
</evidence>
<sequence>MRIRTATAATLLATAAVFGAAGTAFAGDHADQYWTTFAQDYSDRSLNARISSSDNDTTDIKKFQVTNITDNEVRPITAGAAIGKIVLD</sequence>
<gene>
    <name evidence="2" type="ORF">JW592_28915</name>
</gene>
<dbReference type="Proteomes" id="UP001518976">
    <property type="component" value="Unassembled WGS sequence"/>
</dbReference>
<proteinExistence type="predicted"/>
<keyword evidence="3" id="KW-1185">Reference proteome</keyword>
<keyword evidence="1" id="KW-0732">Signal</keyword>
<protein>
    <recommendedName>
        <fullName evidence="4">Pectate lyase</fullName>
    </recommendedName>
</protein>
<dbReference type="EMBL" id="JAFFZN010000035">
    <property type="protein sequence ID" value="MBO8189440.1"/>
    <property type="molecule type" value="Genomic_DNA"/>
</dbReference>
<feature type="chain" id="PRO_5046976182" description="Pectate lyase" evidence="1">
    <location>
        <begin position="27"/>
        <end position="88"/>
    </location>
</feature>
<organism evidence="2 3">
    <name type="scientific">Streptomyces spirodelae</name>
    <dbReference type="NCBI Taxonomy" id="2812904"/>
    <lineage>
        <taxon>Bacteria</taxon>
        <taxon>Bacillati</taxon>
        <taxon>Actinomycetota</taxon>
        <taxon>Actinomycetes</taxon>
        <taxon>Kitasatosporales</taxon>
        <taxon>Streptomycetaceae</taxon>
        <taxon>Streptomyces</taxon>
    </lineage>
</organism>
<evidence type="ECO:0000313" key="2">
    <source>
        <dbReference type="EMBL" id="MBO8189440.1"/>
    </source>
</evidence>
<name>A0ABS3X223_9ACTN</name>
<dbReference type="RefSeq" id="WP_209268204.1">
    <property type="nucleotide sequence ID" value="NZ_JAFFZN010000035.1"/>
</dbReference>
<accession>A0ABS3X223</accession>
<evidence type="ECO:0000313" key="3">
    <source>
        <dbReference type="Proteomes" id="UP001518976"/>
    </source>
</evidence>
<evidence type="ECO:0000256" key="1">
    <source>
        <dbReference type="SAM" id="SignalP"/>
    </source>
</evidence>
<comment type="caution">
    <text evidence="2">The sequence shown here is derived from an EMBL/GenBank/DDBJ whole genome shotgun (WGS) entry which is preliminary data.</text>
</comment>
<feature type="signal peptide" evidence="1">
    <location>
        <begin position="1"/>
        <end position="26"/>
    </location>
</feature>